<dbReference type="EMBL" id="JAUHGV010000002">
    <property type="protein sequence ID" value="MDN4011281.1"/>
    <property type="molecule type" value="Genomic_DNA"/>
</dbReference>
<reference evidence="2" key="1">
    <citation type="submission" date="2023-06" db="EMBL/GenBank/DDBJ databases">
        <title>Two Chryseobacterium gambrini strains from China.</title>
        <authorList>
            <person name="Zeng J."/>
            <person name="Wu Y."/>
        </authorList>
    </citation>
    <scope>NUCLEOTIDE SEQUENCE</scope>
    <source>
        <strain evidence="2">SQ219</strain>
    </source>
</reference>
<keyword evidence="1" id="KW-1133">Transmembrane helix</keyword>
<keyword evidence="1" id="KW-0812">Transmembrane</keyword>
<accession>A0AAJ1VJ13</accession>
<dbReference type="Proteomes" id="UP001225933">
    <property type="component" value="Unassembled WGS sequence"/>
</dbReference>
<evidence type="ECO:0000313" key="2">
    <source>
        <dbReference type="EMBL" id="MDN4011281.1"/>
    </source>
</evidence>
<feature type="transmembrane region" description="Helical" evidence="1">
    <location>
        <begin position="7"/>
        <end position="27"/>
    </location>
</feature>
<name>A0AAJ1VJ13_9FLAO</name>
<comment type="caution">
    <text evidence="2">The sequence shown here is derived from an EMBL/GenBank/DDBJ whole genome shotgun (WGS) entry which is preliminary data.</text>
</comment>
<gene>
    <name evidence="2" type="ORF">QX233_02290</name>
</gene>
<dbReference type="RefSeq" id="WP_214588825.1">
    <property type="nucleotide sequence ID" value="NZ_JAUHGV010000002.1"/>
</dbReference>
<keyword evidence="1" id="KW-0472">Membrane</keyword>
<sequence length="214" mass="25491">MISKKLLRIAIAVLFLLIVVHTLGNYLILYPIKFDFWTVISESQPHYLLFILAFFVLISWLISHVRIKNLSPKNRFLLAFTILCGIMLLWISYFNLNTFFNTRKAIMKIENEYIQQAKEDIKNDSIVFKSYGLPIFMYDEETYRKIDSIRSHYGIYLKNTGCTVDYIENEGRNKYEEIVTPYLEKRNGKGWNKKMLDEIEKLKKTELHPQNNFH</sequence>
<evidence type="ECO:0000313" key="3">
    <source>
        <dbReference type="Proteomes" id="UP001225933"/>
    </source>
</evidence>
<organism evidence="2 3">
    <name type="scientific">Chryseobacterium gambrini</name>
    <dbReference type="NCBI Taxonomy" id="373672"/>
    <lineage>
        <taxon>Bacteria</taxon>
        <taxon>Pseudomonadati</taxon>
        <taxon>Bacteroidota</taxon>
        <taxon>Flavobacteriia</taxon>
        <taxon>Flavobacteriales</taxon>
        <taxon>Weeksellaceae</taxon>
        <taxon>Chryseobacterium group</taxon>
        <taxon>Chryseobacterium</taxon>
    </lineage>
</organism>
<feature type="transmembrane region" description="Helical" evidence="1">
    <location>
        <begin position="77"/>
        <end position="96"/>
    </location>
</feature>
<feature type="transmembrane region" description="Helical" evidence="1">
    <location>
        <begin position="47"/>
        <end position="65"/>
    </location>
</feature>
<protein>
    <submittedName>
        <fullName evidence="2">DUF1705 domain-containing protein</fullName>
    </submittedName>
</protein>
<evidence type="ECO:0000256" key="1">
    <source>
        <dbReference type="SAM" id="Phobius"/>
    </source>
</evidence>
<dbReference type="AlphaFoldDB" id="A0AAJ1VJ13"/>
<proteinExistence type="predicted"/>